<feature type="region of interest" description="Disordered" evidence="1">
    <location>
        <begin position="43"/>
        <end position="66"/>
    </location>
</feature>
<protein>
    <submittedName>
        <fullName evidence="2">Uncharacterized protein</fullName>
    </submittedName>
</protein>
<sequence>MSTVEDIVAILGELSLLRQRDPEAMARREQILAAKHELLDRIRAEDESIMTSSSRQGDDDATARRR</sequence>
<dbReference type="AlphaFoldDB" id="A0A2W5Z3L1"/>
<dbReference type="Proteomes" id="UP000248724">
    <property type="component" value="Unassembled WGS sequence"/>
</dbReference>
<comment type="caution">
    <text evidence="2">The sequence shown here is derived from an EMBL/GenBank/DDBJ whole genome shotgun (WGS) entry which is preliminary data.</text>
</comment>
<reference evidence="2 3" key="1">
    <citation type="journal article" date="2017" name="Nature">
        <title>Atmospheric trace gases support primary production in Antarctic desert surface soil.</title>
        <authorList>
            <person name="Ji M."/>
            <person name="Greening C."/>
            <person name="Vanwonterghem I."/>
            <person name="Carere C.R."/>
            <person name="Bay S.K."/>
            <person name="Steen J.A."/>
            <person name="Montgomery K."/>
            <person name="Lines T."/>
            <person name="Beardall J."/>
            <person name="van Dorst J."/>
            <person name="Snape I."/>
            <person name="Stott M.B."/>
            <person name="Hugenholtz P."/>
            <person name="Ferrari B.C."/>
        </authorList>
    </citation>
    <scope>NUCLEOTIDE SEQUENCE [LARGE SCALE GENOMIC DNA]</scope>
    <source>
        <strain evidence="2">RRmetagenome_bin12</strain>
    </source>
</reference>
<name>A0A2W5Z3L1_9BACT</name>
<dbReference type="EMBL" id="QHBU01000188">
    <property type="protein sequence ID" value="PZR79842.1"/>
    <property type="molecule type" value="Genomic_DNA"/>
</dbReference>
<evidence type="ECO:0000256" key="1">
    <source>
        <dbReference type="SAM" id="MobiDB-lite"/>
    </source>
</evidence>
<evidence type="ECO:0000313" key="2">
    <source>
        <dbReference type="EMBL" id="PZR79842.1"/>
    </source>
</evidence>
<proteinExistence type="predicted"/>
<organism evidence="2 3">
    <name type="scientific">Candidatus Aeolococcus gillhamiae</name>
    <dbReference type="NCBI Taxonomy" id="3127015"/>
    <lineage>
        <taxon>Bacteria</taxon>
        <taxon>Bacillati</taxon>
        <taxon>Candidatus Dormiibacterota</taxon>
        <taxon>Candidatus Dormibacteria</taxon>
        <taxon>Candidatus Aeolococcales</taxon>
        <taxon>Candidatus Aeolococcaceae</taxon>
        <taxon>Candidatus Aeolococcus</taxon>
    </lineage>
</organism>
<evidence type="ECO:0000313" key="3">
    <source>
        <dbReference type="Proteomes" id="UP000248724"/>
    </source>
</evidence>
<feature type="compositionally biased region" description="Basic and acidic residues" evidence="1">
    <location>
        <begin position="56"/>
        <end position="66"/>
    </location>
</feature>
<gene>
    <name evidence="2" type="ORF">DLM65_09650</name>
</gene>
<accession>A0A2W5Z3L1</accession>